<sequence length="743" mass="79618">MSASKYAGVAGTWNLDVSRNLNAETFFSVDNTQEAIFDPDFRSPVDENDIKDGGKYRSIVKLQMRYEGQKPDDKGFAMGTGWLISPDTMVTAGHNVFDWAGAERGLGKAIHIKCYIGYHGRDNLNSPIVQSRLAKTVVAPAEWLASRENRHRDVAFIKVDRPFEGNLRTLVYKPTPQSGNDMLGVVGYPADKFLTSELDGREERGAIMYEQFSEVAYNLLAPENVLKYRISTFGGQSGSPVIRKGSKLSVAIGTHVYGGGDKNQASTIGSLGNDYESLLRVFRGDLPVVGQEWGIQLVRHLGSTMPIPPAQPVGAVQPGAVATGTVAEGFFTDLLKITKSVTPFMGPLGAAAGTAIGSVLHVVGESSWDQNGSSVMDPASVSASAQSKRISDRAILAESTLQAVLRMEQGPELSKILGIMSSVYSTDMLEQLVPQLKPVLVSAAGQLSANRDNVNRILQSPPQQIRQESIWDSIGSIIKDGVKFGTPLLSPMSKGAVEKLLKTGRFLTQESIFDDVFGAVGTAVKIGTMIFAESAPSSGGSPSAEGWLDDTAATLLLAKRALMGEAALQAVSRLSDAELSSLPKMPREGPNGQMQAEGFFDFVKDMTSKIGNTIANDVAPFVMNKVIPGTFKVLNGPMQESSGFLGVLGGSSGGLRRKPSLLDMIHNGTLGNGISQLAVSGQSGEQQHGDDDTISSQVQGLHREHGPAARRTERIPSSLEELRLRYLEEGPDSNLDGLCFQEL</sequence>
<keyword evidence="3" id="KW-0732">Signal</keyword>
<evidence type="ECO:0000313" key="7">
    <source>
        <dbReference type="EMBL" id="KAK4207308.1"/>
    </source>
</evidence>
<reference evidence="7" key="1">
    <citation type="journal article" date="2023" name="Mol. Phylogenet. Evol.">
        <title>Genome-scale phylogeny and comparative genomics of the fungal order Sordariales.</title>
        <authorList>
            <person name="Hensen N."/>
            <person name="Bonometti L."/>
            <person name="Westerberg I."/>
            <person name="Brannstrom I.O."/>
            <person name="Guillou S."/>
            <person name="Cros-Aarteil S."/>
            <person name="Calhoun S."/>
            <person name="Haridas S."/>
            <person name="Kuo A."/>
            <person name="Mondo S."/>
            <person name="Pangilinan J."/>
            <person name="Riley R."/>
            <person name="LaButti K."/>
            <person name="Andreopoulos B."/>
            <person name="Lipzen A."/>
            <person name="Chen C."/>
            <person name="Yan M."/>
            <person name="Daum C."/>
            <person name="Ng V."/>
            <person name="Clum A."/>
            <person name="Steindorff A."/>
            <person name="Ohm R.A."/>
            <person name="Martin F."/>
            <person name="Silar P."/>
            <person name="Natvig D.O."/>
            <person name="Lalanne C."/>
            <person name="Gautier V."/>
            <person name="Ament-Velasquez S.L."/>
            <person name="Kruys A."/>
            <person name="Hutchinson M.I."/>
            <person name="Powell A.J."/>
            <person name="Barry K."/>
            <person name="Miller A.N."/>
            <person name="Grigoriev I.V."/>
            <person name="Debuchy R."/>
            <person name="Gladieux P."/>
            <person name="Hiltunen Thoren M."/>
            <person name="Johannesson H."/>
        </authorList>
    </citation>
    <scope>NUCLEOTIDE SEQUENCE</scope>
    <source>
        <strain evidence="7">PSN293</strain>
    </source>
</reference>
<dbReference type="SUPFAM" id="SSF50494">
    <property type="entry name" value="Trypsin-like serine proteases"/>
    <property type="match status" value="1"/>
</dbReference>
<keyword evidence="2 6" id="KW-0645">Protease</keyword>
<evidence type="ECO:0000256" key="6">
    <source>
        <dbReference type="RuleBase" id="RU004296"/>
    </source>
</evidence>
<dbReference type="GO" id="GO:0008236">
    <property type="term" value="F:serine-type peptidase activity"/>
    <property type="evidence" value="ECO:0007669"/>
    <property type="project" value="UniProtKB-KW"/>
</dbReference>
<evidence type="ECO:0000256" key="2">
    <source>
        <dbReference type="ARBA" id="ARBA00022670"/>
    </source>
</evidence>
<evidence type="ECO:0000256" key="3">
    <source>
        <dbReference type="ARBA" id="ARBA00022729"/>
    </source>
</evidence>
<dbReference type="InterPro" id="IPR043504">
    <property type="entry name" value="Peptidase_S1_PA_chymotrypsin"/>
</dbReference>
<dbReference type="GO" id="GO:0006508">
    <property type="term" value="P:proteolysis"/>
    <property type="evidence" value="ECO:0007669"/>
    <property type="project" value="UniProtKB-KW"/>
</dbReference>
<evidence type="ECO:0000256" key="5">
    <source>
        <dbReference type="ARBA" id="ARBA00022825"/>
    </source>
</evidence>
<gene>
    <name evidence="7" type="ORF">QBC37DRAFT_456034</name>
</gene>
<evidence type="ECO:0000256" key="1">
    <source>
        <dbReference type="ARBA" id="ARBA00008764"/>
    </source>
</evidence>
<dbReference type="Pfam" id="PF13365">
    <property type="entry name" value="Trypsin_2"/>
    <property type="match status" value="1"/>
</dbReference>
<comment type="similarity">
    <text evidence="1 6">Belongs to the peptidase S1B family.</text>
</comment>
<evidence type="ECO:0000256" key="4">
    <source>
        <dbReference type="ARBA" id="ARBA00022801"/>
    </source>
</evidence>
<dbReference type="PANTHER" id="PTHR15462:SF8">
    <property type="entry name" value="SERINE PROTEASE"/>
    <property type="match status" value="1"/>
</dbReference>
<dbReference type="InterPro" id="IPR050966">
    <property type="entry name" value="Glutamyl_endopeptidase"/>
</dbReference>
<organism evidence="7 8">
    <name type="scientific">Rhypophila decipiens</name>
    <dbReference type="NCBI Taxonomy" id="261697"/>
    <lineage>
        <taxon>Eukaryota</taxon>
        <taxon>Fungi</taxon>
        <taxon>Dikarya</taxon>
        <taxon>Ascomycota</taxon>
        <taxon>Pezizomycotina</taxon>
        <taxon>Sordariomycetes</taxon>
        <taxon>Sordariomycetidae</taxon>
        <taxon>Sordariales</taxon>
        <taxon>Naviculisporaceae</taxon>
        <taxon>Rhypophila</taxon>
    </lineage>
</organism>
<keyword evidence="5 6" id="KW-0720">Serine protease</keyword>
<dbReference type="Proteomes" id="UP001301769">
    <property type="component" value="Unassembled WGS sequence"/>
</dbReference>
<keyword evidence="4 6" id="KW-0378">Hydrolase</keyword>
<keyword evidence="8" id="KW-1185">Reference proteome</keyword>
<protein>
    <recommendedName>
        <fullName evidence="6">Serine protease</fullName>
        <ecNumber evidence="6">3.4.21.-</ecNumber>
    </recommendedName>
</protein>
<reference evidence="7" key="2">
    <citation type="submission" date="2023-05" db="EMBL/GenBank/DDBJ databases">
        <authorList>
            <consortium name="Lawrence Berkeley National Laboratory"/>
            <person name="Steindorff A."/>
            <person name="Hensen N."/>
            <person name="Bonometti L."/>
            <person name="Westerberg I."/>
            <person name="Brannstrom I.O."/>
            <person name="Guillou S."/>
            <person name="Cros-Aarteil S."/>
            <person name="Calhoun S."/>
            <person name="Haridas S."/>
            <person name="Kuo A."/>
            <person name="Mondo S."/>
            <person name="Pangilinan J."/>
            <person name="Riley R."/>
            <person name="Labutti K."/>
            <person name="Andreopoulos B."/>
            <person name="Lipzen A."/>
            <person name="Chen C."/>
            <person name="Yanf M."/>
            <person name="Daum C."/>
            <person name="Ng V."/>
            <person name="Clum A."/>
            <person name="Ohm R."/>
            <person name="Martin F."/>
            <person name="Silar P."/>
            <person name="Natvig D."/>
            <person name="Lalanne C."/>
            <person name="Gautier V."/>
            <person name="Ament-Velasquez S.L."/>
            <person name="Kruys A."/>
            <person name="Hutchinson M.I."/>
            <person name="Powell A.J."/>
            <person name="Barry K."/>
            <person name="Miller A.N."/>
            <person name="Grigoriev I.V."/>
            <person name="Debuchy R."/>
            <person name="Gladieux P."/>
            <person name="Thoren M.H."/>
            <person name="Johannesson H."/>
        </authorList>
    </citation>
    <scope>NUCLEOTIDE SEQUENCE</scope>
    <source>
        <strain evidence="7">PSN293</strain>
    </source>
</reference>
<evidence type="ECO:0000313" key="8">
    <source>
        <dbReference type="Proteomes" id="UP001301769"/>
    </source>
</evidence>
<proteinExistence type="inferred from homology"/>
<dbReference type="InterPro" id="IPR009003">
    <property type="entry name" value="Peptidase_S1_PA"/>
</dbReference>
<dbReference type="Gene3D" id="2.40.10.10">
    <property type="entry name" value="Trypsin-like serine proteases"/>
    <property type="match status" value="2"/>
</dbReference>
<dbReference type="EC" id="3.4.21.-" evidence="6"/>
<name>A0AAN7B1C9_9PEZI</name>
<dbReference type="EMBL" id="MU858304">
    <property type="protein sequence ID" value="KAK4207308.1"/>
    <property type="molecule type" value="Genomic_DNA"/>
</dbReference>
<comment type="caution">
    <text evidence="7">The sequence shown here is derived from an EMBL/GenBank/DDBJ whole genome shotgun (WGS) entry which is preliminary data.</text>
</comment>
<dbReference type="PANTHER" id="PTHR15462">
    <property type="entry name" value="SERINE PROTEASE"/>
    <property type="match status" value="1"/>
</dbReference>
<dbReference type="PRINTS" id="PR00839">
    <property type="entry name" value="V8PROTEASE"/>
</dbReference>
<dbReference type="AlphaFoldDB" id="A0AAN7B1C9"/>
<accession>A0AAN7B1C9</accession>
<dbReference type="InterPro" id="IPR008256">
    <property type="entry name" value="Peptidase_S1B"/>
</dbReference>